<name>A0A5A7V4Y1_CUCMM</name>
<dbReference type="OrthoDB" id="1731532at2759"/>
<comment type="caution">
    <text evidence="2">The sequence shown here is derived from an EMBL/GenBank/DDBJ whole genome shotgun (WGS) entry which is preliminary data.</text>
</comment>
<evidence type="ECO:0000313" key="3">
    <source>
        <dbReference type="Proteomes" id="UP000321393"/>
    </source>
</evidence>
<dbReference type="Pfam" id="PF14223">
    <property type="entry name" value="Retrotran_gag_2"/>
    <property type="match status" value="1"/>
</dbReference>
<gene>
    <name evidence="2" type="ORF">E6C27_scaffold381G00070</name>
</gene>
<feature type="region of interest" description="Disordered" evidence="1">
    <location>
        <begin position="107"/>
        <end position="138"/>
    </location>
</feature>
<organism evidence="2 3">
    <name type="scientific">Cucumis melo var. makuwa</name>
    <name type="common">Oriental melon</name>
    <dbReference type="NCBI Taxonomy" id="1194695"/>
    <lineage>
        <taxon>Eukaryota</taxon>
        <taxon>Viridiplantae</taxon>
        <taxon>Streptophyta</taxon>
        <taxon>Embryophyta</taxon>
        <taxon>Tracheophyta</taxon>
        <taxon>Spermatophyta</taxon>
        <taxon>Magnoliopsida</taxon>
        <taxon>eudicotyledons</taxon>
        <taxon>Gunneridae</taxon>
        <taxon>Pentapetalae</taxon>
        <taxon>rosids</taxon>
        <taxon>fabids</taxon>
        <taxon>Cucurbitales</taxon>
        <taxon>Cucurbitaceae</taxon>
        <taxon>Benincaseae</taxon>
        <taxon>Cucumis</taxon>
    </lineage>
</organism>
<sequence>MVQEQARQEKFNIINTFVNCKLTRGSQVSPHVLKIKSYLEQLQRLGLEISCELTIDIVLQSLPDNFDQFVMSYNMHGMEKSLTKLHGMLKISKLNIKSNSEVLMVQKGKNPKKRRLDQGKGNGKVVVKTSKVDAPSTT</sequence>
<dbReference type="AlphaFoldDB" id="A0A5A7V4Y1"/>
<evidence type="ECO:0000313" key="2">
    <source>
        <dbReference type="EMBL" id="KAA0063133.1"/>
    </source>
</evidence>
<dbReference type="EMBL" id="SSTE01002941">
    <property type="protein sequence ID" value="KAA0063133.1"/>
    <property type="molecule type" value="Genomic_DNA"/>
</dbReference>
<accession>A0A5A7V4Y1</accession>
<evidence type="ECO:0000256" key="1">
    <source>
        <dbReference type="SAM" id="MobiDB-lite"/>
    </source>
</evidence>
<reference evidence="2 3" key="1">
    <citation type="submission" date="2019-08" db="EMBL/GenBank/DDBJ databases">
        <title>Draft genome sequences of two oriental melons (Cucumis melo L. var makuwa).</title>
        <authorList>
            <person name="Kwon S.-Y."/>
        </authorList>
    </citation>
    <scope>NUCLEOTIDE SEQUENCE [LARGE SCALE GENOMIC DNA]</scope>
    <source>
        <strain evidence="3">cv. SW 3</strain>
        <tissue evidence="2">Leaf</tissue>
    </source>
</reference>
<dbReference type="Proteomes" id="UP000321393">
    <property type="component" value="Unassembled WGS sequence"/>
</dbReference>
<proteinExistence type="predicted"/>
<protein>
    <submittedName>
        <fullName evidence="2">Retrovirus-related Pol polyprotein from transposon TNT 1-94</fullName>
    </submittedName>
</protein>